<feature type="domain" description="Inosine/uridine-preferring nucleoside hydrolase" evidence="3">
    <location>
        <begin position="6"/>
        <end position="306"/>
    </location>
</feature>
<dbReference type="CDD" id="cd02650">
    <property type="entry name" value="nuc_hydro_CaPnhB"/>
    <property type="match status" value="1"/>
</dbReference>
<evidence type="ECO:0000256" key="1">
    <source>
        <dbReference type="ARBA" id="ARBA00022801"/>
    </source>
</evidence>
<comment type="caution">
    <text evidence="4">The sequence shown here is derived from an EMBL/GenBank/DDBJ whole genome shotgun (WGS) entry which is preliminary data.</text>
</comment>
<proteinExistence type="predicted"/>
<dbReference type="SUPFAM" id="SSF53590">
    <property type="entry name" value="Nucleoside hydrolase"/>
    <property type="match status" value="1"/>
</dbReference>
<dbReference type="InterPro" id="IPR023186">
    <property type="entry name" value="IUNH"/>
</dbReference>
<protein>
    <submittedName>
        <fullName evidence="4">Nucleoside hydrolase</fullName>
    </submittedName>
</protein>
<dbReference type="RefSeq" id="WP_367973044.1">
    <property type="nucleotide sequence ID" value="NZ_JBFPEQ010000001.1"/>
</dbReference>
<dbReference type="PANTHER" id="PTHR12304:SF4">
    <property type="entry name" value="URIDINE NUCLEOSIDASE"/>
    <property type="match status" value="1"/>
</dbReference>
<dbReference type="GO" id="GO:0016787">
    <property type="term" value="F:hydrolase activity"/>
    <property type="evidence" value="ECO:0007669"/>
    <property type="project" value="UniProtKB-KW"/>
</dbReference>
<dbReference type="Gene3D" id="3.90.245.10">
    <property type="entry name" value="Ribonucleoside hydrolase-like"/>
    <property type="match status" value="1"/>
</dbReference>
<keyword evidence="5" id="KW-1185">Reference proteome</keyword>
<accession>A0ABV3S091</accession>
<evidence type="ECO:0000313" key="5">
    <source>
        <dbReference type="Proteomes" id="UP001556617"/>
    </source>
</evidence>
<dbReference type="Pfam" id="PF01156">
    <property type="entry name" value="IU_nuc_hydro"/>
    <property type="match status" value="1"/>
</dbReference>
<dbReference type="InterPro" id="IPR001910">
    <property type="entry name" value="Inosine/uridine_hydrolase_dom"/>
</dbReference>
<dbReference type="EMBL" id="JBFPER010000001">
    <property type="protein sequence ID" value="MEX0379786.1"/>
    <property type="molecule type" value="Genomic_DNA"/>
</dbReference>
<sequence>MASTKMILDLDTGVDDALALALAICDPRVDLIGVIASYGNTLVETSAQNTLNLLQLLGENDVPVYLGEAHSSTTDHFDVMPISQAIHGNNGVGNLSLAVATRQIETTSGVQFLIDMAHQYQDELVYVPTGPLTNMAKALEIDPEIAHLIGNTTLMGGALTVPGNVTPFTEANISQDPEAADKVFTTQENLTMVGLDVTLRTLLTKKDTQQWRDLGTKAGTAYADLMDFYIEAYDRLDIDHRGAALHDPLAVAVAIDSSYVVTIPLNMRVTYDKDTQDYGRTIGDRERLLEPTTTNVAVGVNAKRFVRDFMDFMTAVLKA</sequence>
<evidence type="ECO:0000259" key="3">
    <source>
        <dbReference type="Pfam" id="PF01156"/>
    </source>
</evidence>
<reference evidence="4 5" key="1">
    <citation type="submission" date="2024-07" db="EMBL/GenBank/DDBJ databases">
        <authorList>
            <person name="Yun M."/>
        </authorList>
    </citation>
    <scope>NUCLEOTIDE SEQUENCE [LARGE SCALE GENOMIC DNA]</scope>
    <source>
        <strain evidence="4 5">MS01</strain>
    </source>
</reference>
<evidence type="ECO:0000313" key="4">
    <source>
        <dbReference type="EMBL" id="MEX0379786.1"/>
    </source>
</evidence>
<gene>
    <name evidence="4" type="ORF">AB3K24_00215</name>
</gene>
<dbReference type="PANTHER" id="PTHR12304">
    <property type="entry name" value="INOSINE-URIDINE PREFERRING NUCLEOSIDE HYDROLASE"/>
    <property type="match status" value="1"/>
</dbReference>
<name>A0ABV3S091_9LACO</name>
<keyword evidence="1 4" id="KW-0378">Hydrolase</keyword>
<evidence type="ECO:0000256" key="2">
    <source>
        <dbReference type="ARBA" id="ARBA00023295"/>
    </source>
</evidence>
<keyword evidence="2" id="KW-0326">Glycosidase</keyword>
<dbReference type="InterPro" id="IPR036452">
    <property type="entry name" value="Ribo_hydro-like"/>
</dbReference>
<organism evidence="4 5">
    <name type="scientific">Leuconostoc aquikimchii</name>
    <dbReference type="NCBI Taxonomy" id="3236804"/>
    <lineage>
        <taxon>Bacteria</taxon>
        <taxon>Bacillati</taxon>
        <taxon>Bacillota</taxon>
        <taxon>Bacilli</taxon>
        <taxon>Lactobacillales</taxon>
        <taxon>Lactobacillaceae</taxon>
        <taxon>Leuconostoc</taxon>
    </lineage>
</organism>
<dbReference type="Proteomes" id="UP001556617">
    <property type="component" value="Unassembled WGS sequence"/>
</dbReference>